<feature type="domain" description="TMEM131L fifth Ig-like" evidence="12">
    <location>
        <begin position="768"/>
        <end position="833"/>
    </location>
</feature>
<feature type="transmembrane region" description="Helical" evidence="8">
    <location>
        <begin position="830"/>
        <end position="851"/>
    </location>
</feature>
<evidence type="ECO:0000256" key="3">
    <source>
        <dbReference type="ARBA" id="ARBA00022692"/>
    </source>
</evidence>
<name>A0AAW1K7A9_SAPOF</name>
<dbReference type="InterPro" id="IPR022113">
    <property type="entry name" value="TMEM131L_N"/>
</dbReference>
<accession>A0AAW1K7A9</accession>
<dbReference type="EMBL" id="JBDFQZ010000006">
    <property type="protein sequence ID" value="KAK9713506.1"/>
    <property type="molecule type" value="Genomic_DNA"/>
</dbReference>
<keyword evidence="3 8" id="KW-0812">Transmembrane</keyword>
<evidence type="ECO:0000256" key="2">
    <source>
        <dbReference type="ARBA" id="ARBA00006682"/>
    </source>
</evidence>
<evidence type="ECO:0000256" key="5">
    <source>
        <dbReference type="ARBA" id="ARBA00022989"/>
    </source>
</evidence>
<organism evidence="13 14">
    <name type="scientific">Saponaria officinalis</name>
    <name type="common">Common soapwort</name>
    <name type="synonym">Lychnis saponaria</name>
    <dbReference type="NCBI Taxonomy" id="3572"/>
    <lineage>
        <taxon>Eukaryota</taxon>
        <taxon>Viridiplantae</taxon>
        <taxon>Streptophyta</taxon>
        <taxon>Embryophyta</taxon>
        <taxon>Tracheophyta</taxon>
        <taxon>Spermatophyta</taxon>
        <taxon>Magnoliopsida</taxon>
        <taxon>eudicotyledons</taxon>
        <taxon>Gunneridae</taxon>
        <taxon>Pentapetalae</taxon>
        <taxon>Caryophyllales</taxon>
        <taxon>Caryophyllaceae</taxon>
        <taxon>Caryophylleae</taxon>
        <taxon>Saponaria</taxon>
    </lineage>
</organism>
<dbReference type="Pfam" id="PF12371">
    <property type="entry name" value="TMEM131_like_N"/>
    <property type="match status" value="1"/>
</dbReference>
<evidence type="ECO:0000256" key="9">
    <source>
        <dbReference type="SAM" id="SignalP"/>
    </source>
</evidence>
<comment type="caution">
    <text evidence="13">The sequence shown here is derived from an EMBL/GenBank/DDBJ whole genome shotgun (WGS) entry which is preliminary data.</text>
</comment>
<protein>
    <recommendedName>
        <fullName evidence="15">Transmembrane protein 131-like N-terminal domain-containing protein</fullName>
    </recommendedName>
</protein>
<dbReference type="PANTHER" id="PTHR22050:SF0">
    <property type="entry name" value="TRANSMEMBRANE PROTEIN 131 HOMOLOG"/>
    <property type="match status" value="1"/>
</dbReference>
<sequence>MLQPVTSFYIWASLGFFCTLACLAECERCPLEGVRKPVDCSAFRGSVKISAIGLQNTCLSFLCLDYGHECQKKVPSTEVFSFLSILYDSHAKEQCSRRRNPDSNRSQAGAELLKQTSKKDGNVSWSADDFMLHILDGGTISCFMKTNLPFVNNTDQIVMFSGQRYLLTREEGFISQNIAIETSSSSESSSTCLSIIPKKLDWGENYIYHPSVAFVKLENICDENVIKVYEPFSSNLQFYPFNYSEVVLGAGEVTSISFVFLPKWLGVFSAELVLQTSLGGFLVQAKGSVIESPHRLLPVVVVDVCSGERLSRKLSLTDLLDETIHLEKVTALPSVIRNCGTLFDEAIRRKLNPPVFQVFSFSDGNTGSNGEQSDPVGPHKTENYSEGRVLGAIWMKVPFEAVIKDTVPPLSVSIEAVGRCNESEKTVSVSVRNNALDLLKVIRITEVTESKKFLKIKYVEGLLLFPGSVTQVALVTYDASDVNNYDSFVEMAGGSMRCGLQVLVNDSSSPSLEVPCQDIFGICPRRRSELLLHLPDVADRRRESLRSTKSTSVLTKATGDTEVDEFVLQKWKDQSTMTDLYVLDNHELLFPLVPLDGYFAKSITIKNPTNQPVTVQLILNSGETVNNCKLHNNHHIPFPWPSNLIHYDSASPSKYGFSMTENIITEAFIHPFGTASLGPIVFHPSNRCEWKTSAVIRSNLSGVEHLSLRGFGGLFSFVVLEGPDLKQKLHFNMNSPSLNASFHVGSPSVDETRSGCLKPLSKKLVALNAGDFDVKVERIGVSGAACGLDGFLVRNCKGFSLAPGESLDLEITYQTDFSRPMIKRDLEFKLSTGMLVLPMQASIPFDMLNLCKKSIFWVRVKKCCVAMVLAAVLMFLLFWLIILQMDPTDTVDYLINGDKRSIHVVRPKAKPVKVTKMGRVKPVVPRDEAESVLNYVNARQRNLKQFPDTNLLPSLISKSVEIENSGKEAPPVNLTVRTRKDKRRRPRKKSGTASLGLVAHLEVSSSQSGNSTPSSPLSPITPKNTCSPSLGGRTVDVKANTFKTEPVPAVGFLQNCVDTQQKPFCPNFTGSKPTLSSSATFPGTGKSALGPPSSYPSRLALSPDARAPGPRTKTQKSVQAEETTNPESRFVYDIWGNHLSGIHLMSRSDSSFDMISEYIKGHSGSFFVRDPYQILLTDSAPPSVTVSRSSEEG</sequence>
<dbReference type="InterPro" id="IPR056001">
    <property type="entry name" value="DUF7579"/>
</dbReference>
<dbReference type="EMBL" id="JBDFQZ010000006">
    <property type="protein sequence ID" value="KAK9713505.1"/>
    <property type="molecule type" value="Genomic_DNA"/>
</dbReference>
<dbReference type="Proteomes" id="UP001443914">
    <property type="component" value="Unassembled WGS sequence"/>
</dbReference>
<evidence type="ECO:0000259" key="12">
    <source>
        <dbReference type="Pfam" id="PF24501"/>
    </source>
</evidence>
<feature type="region of interest" description="Disordered" evidence="7">
    <location>
        <begin position="1075"/>
        <end position="1123"/>
    </location>
</feature>
<dbReference type="EMBL" id="JBDFQZ010000006">
    <property type="protein sequence ID" value="KAK9713504.1"/>
    <property type="molecule type" value="Genomic_DNA"/>
</dbReference>
<feature type="compositionally biased region" description="Basic residues" evidence="7">
    <location>
        <begin position="978"/>
        <end position="990"/>
    </location>
</feature>
<gene>
    <name evidence="13" type="ORF">RND81_06G031800</name>
</gene>
<dbReference type="InterPro" id="IPR039877">
    <property type="entry name" value="TMEM131-like"/>
</dbReference>
<reference evidence="13 14" key="1">
    <citation type="submission" date="2024-03" db="EMBL/GenBank/DDBJ databases">
        <title>WGS assembly of Saponaria officinalis var. Norfolk2.</title>
        <authorList>
            <person name="Jenkins J."/>
            <person name="Shu S."/>
            <person name="Grimwood J."/>
            <person name="Barry K."/>
            <person name="Goodstein D."/>
            <person name="Schmutz J."/>
            <person name="Leebens-Mack J."/>
            <person name="Osbourn A."/>
        </authorList>
    </citation>
    <scope>NUCLEOTIDE SEQUENCE [LARGE SCALE GENOMIC DNA]</scope>
    <source>
        <strain evidence="14">cv. Norfolk2</strain>
        <strain evidence="13">JIC</strain>
        <tissue evidence="13">Leaf</tissue>
    </source>
</reference>
<evidence type="ECO:0000256" key="7">
    <source>
        <dbReference type="SAM" id="MobiDB-lite"/>
    </source>
</evidence>
<evidence type="ECO:0000259" key="10">
    <source>
        <dbReference type="Pfam" id="PF12371"/>
    </source>
</evidence>
<dbReference type="Pfam" id="PF24474">
    <property type="entry name" value="DUF7579"/>
    <property type="match status" value="1"/>
</dbReference>
<evidence type="ECO:0000256" key="6">
    <source>
        <dbReference type="ARBA" id="ARBA00023136"/>
    </source>
</evidence>
<evidence type="ECO:0000256" key="4">
    <source>
        <dbReference type="ARBA" id="ARBA00022729"/>
    </source>
</evidence>
<keyword evidence="5 8" id="KW-1133">Transmembrane helix</keyword>
<feature type="domain" description="Transmembrane protein 131-like N-terminal" evidence="10">
    <location>
        <begin position="193"/>
        <end position="276"/>
    </location>
</feature>
<feature type="signal peptide" evidence="9">
    <location>
        <begin position="1"/>
        <end position="26"/>
    </location>
</feature>
<evidence type="ECO:0000313" key="14">
    <source>
        <dbReference type="Proteomes" id="UP001443914"/>
    </source>
</evidence>
<feature type="chain" id="PRO_5044717866" description="Transmembrane protein 131-like N-terminal domain-containing protein" evidence="9">
    <location>
        <begin position="27"/>
        <end position="1193"/>
    </location>
</feature>
<dbReference type="PANTHER" id="PTHR22050">
    <property type="entry name" value="RW1 PROTEIN HOMOLOG"/>
    <property type="match status" value="1"/>
</dbReference>
<evidence type="ECO:0000256" key="1">
    <source>
        <dbReference type="ARBA" id="ARBA00004479"/>
    </source>
</evidence>
<keyword evidence="6 8" id="KW-0472">Membrane</keyword>
<evidence type="ECO:0008006" key="15">
    <source>
        <dbReference type="Google" id="ProtNLM"/>
    </source>
</evidence>
<proteinExistence type="inferred from homology"/>
<comment type="subcellular location">
    <subcellularLocation>
        <location evidence="1">Membrane</location>
        <topology evidence="1">Single-pass type I membrane protein</topology>
    </subcellularLocation>
</comment>
<feature type="domain" description="DUF7579" evidence="11">
    <location>
        <begin position="410"/>
        <end position="526"/>
    </location>
</feature>
<evidence type="ECO:0000256" key="8">
    <source>
        <dbReference type="SAM" id="Phobius"/>
    </source>
</evidence>
<evidence type="ECO:0000313" key="13">
    <source>
        <dbReference type="EMBL" id="KAK9713504.1"/>
    </source>
</evidence>
<dbReference type="GO" id="GO:0016020">
    <property type="term" value="C:membrane"/>
    <property type="evidence" value="ECO:0007669"/>
    <property type="project" value="UniProtKB-SubCell"/>
</dbReference>
<evidence type="ECO:0000259" key="11">
    <source>
        <dbReference type="Pfam" id="PF24474"/>
    </source>
</evidence>
<feature type="region of interest" description="Disordered" evidence="7">
    <location>
        <begin position="978"/>
        <end position="1032"/>
    </location>
</feature>
<dbReference type="AlphaFoldDB" id="A0AAW1K7A9"/>
<keyword evidence="4 9" id="KW-0732">Signal</keyword>
<comment type="similarity">
    <text evidence="2">Belongs to the TMEM131 family.</text>
</comment>
<dbReference type="InterPro" id="IPR055437">
    <property type="entry name" value="TMEM131L_Ig_5"/>
</dbReference>
<dbReference type="Pfam" id="PF24501">
    <property type="entry name" value="Ig_TMEM131L_5"/>
    <property type="match status" value="1"/>
</dbReference>
<feature type="transmembrane region" description="Helical" evidence="8">
    <location>
        <begin position="863"/>
        <end position="882"/>
    </location>
</feature>
<keyword evidence="14" id="KW-1185">Reference proteome</keyword>
<feature type="compositionally biased region" description="Low complexity" evidence="7">
    <location>
        <begin position="1004"/>
        <end position="1022"/>
    </location>
</feature>